<evidence type="ECO:0000313" key="7">
    <source>
        <dbReference type="EMBL" id="PAP78663.1"/>
    </source>
</evidence>
<dbReference type="PANTHER" id="PTHR39210:SF1">
    <property type="entry name" value="HEPARIN-SULFATE LYASE"/>
    <property type="match status" value="1"/>
</dbReference>
<evidence type="ECO:0000256" key="2">
    <source>
        <dbReference type="ARBA" id="ARBA00022729"/>
    </source>
</evidence>
<dbReference type="GO" id="GO:0016829">
    <property type="term" value="F:lyase activity"/>
    <property type="evidence" value="ECO:0007669"/>
    <property type="project" value="UniProtKB-KW"/>
</dbReference>
<dbReference type="Proteomes" id="UP000216339">
    <property type="component" value="Unassembled WGS sequence"/>
</dbReference>
<evidence type="ECO:0000256" key="3">
    <source>
        <dbReference type="ARBA" id="ARBA00022764"/>
    </source>
</evidence>
<keyword evidence="8" id="KW-1185">Reference proteome</keyword>
<evidence type="ECO:0000256" key="1">
    <source>
        <dbReference type="ARBA" id="ARBA00004418"/>
    </source>
</evidence>
<feature type="domain" description="Heparinase II/III-like C-terminal" evidence="6">
    <location>
        <begin position="353"/>
        <end position="559"/>
    </location>
</feature>
<dbReference type="EMBL" id="MQWD01000001">
    <property type="protein sequence ID" value="PAP78663.1"/>
    <property type="molecule type" value="Genomic_DNA"/>
</dbReference>
<dbReference type="Pfam" id="PF07940">
    <property type="entry name" value="Hepar_II_III_C"/>
    <property type="match status" value="1"/>
</dbReference>
<keyword evidence="3" id="KW-0574">Periplasm</keyword>
<dbReference type="AlphaFoldDB" id="A0A271J5F9"/>
<evidence type="ECO:0000313" key="8">
    <source>
        <dbReference type="Proteomes" id="UP000216339"/>
    </source>
</evidence>
<comment type="caution">
    <text evidence="7">The sequence shown here is derived from an EMBL/GenBank/DDBJ whole genome shotgun (WGS) entry which is preliminary data.</text>
</comment>
<dbReference type="InterPro" id="IPR008929">
    <property type="entry name" value="Chondroitin_lyas"/>
</dbReference>
<protein>
    <submittedName>
        <fullName evidence="7">Uncharacterized protein</fullName>
    </submittedName>
</protein>
<organism evidence="7 8">
    <name type="scientific">Rubrivirga marina</name>
    <dbReference type="NCBI Taxonomy" id="1196024"/>
    <lineage>
        <taxon>Bacteria</taxon>
        <taxon>Pseudomonadati</taxon>
        <taxon>Rhodothermota</taxon>
        <taxon>Rhodothermia</taxon>
        <taxon>Rhodothermales</taxon>
        <taxon>Rubricoccaceae</taxon>
        <taxon>Rubrivirga</taxon>
    </lineage>
</organism>
<name>A0A271J5F9_9BACT</name>
<dbReference type="PANTHER" id="PTHR39210">
    <property type="entry name" value="HEPARIN-SULFATE LYASE"/>
    <property type="match status" value="1"/>
</dbReference>
<evidence type="ECO:0000259" key="6">
    <source>
        <dbReference type="Pfam" id="PF07940"/>
    </source>
</evidence>
<keyword evidence="2" id="KW-0732">Signal</keyword>
<keyword evidence="4" id="KW-0456">Lyase</keyword>
<dbReference type="GO" id="GO:0042597">
    <property type="term" value="C:periplasmic space"/>
    <property type="evidence" value="ECO:0007669"/>
    <property type="project" value="UniProtKB-SubCell"/>
</dbReference>
<evidence type="ECO:0000256" key="4">
    <source>
        <dbReference type="ARBA" id="ARBA00023239"/>
    </source>
</evidence>
<dbReference type="Gene3D" id="2.70.98.70">
    <property type="match status" value="1"/>
</dbReference>
<feature type="domain" description="Alginate lyase" evidence="5">
    <location>
        <begin position="58"/>
        <end position="265"/>
    </location>
</feature>
<proteinExistence type="predicted"/>
<dbReference type="SUPFAM" id="SSF48230">
    <property type="entry name" value="Chondroitin AC/alginate lyase"/>
    <property type="match status" value="1"/>
</dbReference>
<dbReference type="InterPro" id="IPR012480">
    <property type="entry name" value="Hepar_II_III_C"/>
</dbReference>
<evidence type="ECO:0000259" key="5">
    <source>
        <dbReference type="Pfam" id="PF05426"/>
    </source>
</evidence>
<dbReference type="Pfam" id="PF05426">
    <property type="entry name" value="Alginate_lyase"/>
    <property type="match status" value="1"/>
</dbReference>
<dbReference type="InterPro" id="IPR008397">
    <property type="entry name" value="Alginate_lyase_dom"/>
</dbReference>
<sequence length="707" mass="77337">MHPNVFVSADEIAAIRAARGQYALLDATIEADVVMMEAALGEPIETPPPGEAGGYAHERHKQNYREMMAAGLLYQITGERRYADFVRDMLLQYAEMYPALGPHPMSERQVPGKLFHQLLNENVWLVHTIVGYDNVYDALTEAERATIEANVFRPMLEWFTGEGAFSLDRIHNHGTWAAASVGMAGYVLGDRDLVEQALYGTDKSGEAGFLRQLDELFSPDGYYMEGPYYARYAIWPFFYFAEAIARNEPALDIYAYRDGILEKALYATVQTAWPDGTLPALNDGSLYMSVAAPGVVLGTDLVYDRYGNDPTLLGVARFQGQVILNGSGLAVARAYAAAETIPEMTWESVEFRDGADGEGGGLGILRAGTGEGQTVALMKYGVHGLGHGHFDKLGLILWDQGRDVLDDYGFARFVNVEPKYGGRYLPENDTWAKQTLAHNTVVVDGRSQNDGDRREADAMHADRHFFDGDASDGVQAVSAYARGYYPGVDMQRTVLLVEDDAFDHPILIDLFRLAADAEHQYDYPLHYDGVPITASFDLAGHADALRPLGDDAGYQHVWETGRASATGDVQFTWLDGNRYYSVTTAGTAPTEILMGRTGANDPDFNLTSEPLLVLRRRAADHLFASVIEPHGYYSGATESSVQARPRVAAVRVLGSDDAASVVEIEDHAGARWHVFVNNGAPSDGPHTATVGGQAVTWTGNVAVRPVP</sequence>
<accession>A0A271J5F9</accession>
<gene>
    <name evidence="7" type="ORF">BSZ37_05235</name>
</gene>
<comment type="subcellular location">
    <subcellularLocation>
        <location evidence="1">Periplasm</location>
    </subcellularLocation>
</comment>
<dbReference type="Gene3D" id="1.50.10.100">
    <property type="entry name" value="Chondroitin AC/alginate lyase"/>
    <property type="match status" value="1"/>
</dbReference>
<reference evidence="7 8" key="1">
    <citation type="submission" date="2016-11" db="EMBL/GenBank/DDBJ databases">
        <title>Study of marine rhodopsin-containing bacteria.</title>
        <authorList>
            <person name="Yoshizawa S."/>
            <person name="Kumagai Y."/>
            <person name="Kogure K."/>
        </authorList>
    </citation>
    <scope>NUCLEOTIDE SEQUENCE [LARGE SCALE GENOMIC DNA]</scope>
    <source>
        <strain evidence="7 8">SAORIC-28</strain>
    </source>
</reference>